<proteinExistence type="predicted"/>
<dbReference type="Proteomes" id="UP000199283">
    <property type="component" value="Unassembled WGS sequence"/>
</dbReference>
<reference evidence="1 2" key="1">
    <citation type="submission" date="2016-10" db="EMBL/GenBank/DDBJ databases">
        <authorList>
            <person name="de Groot N.N."/>
        </authorList>
    </citation>
    <scope>NUCLEOTIDE SEQUENCE [LARGE SCALE GENOMIC DNA]</scope>
    <source>
        <strain evidence="1 2">DSM 14858</strain>
    </source>
</reference>
<dbReference type="RefSeq" id="WP_092763303.1">
    <property type="nucleotide sequence ID" value="NZ_FNZQ01000004.1"/>
</dbReference>
<name>A0A1H7PK69_9RHOB</name>
<accession>A0A1H7PK69</accession>
<sequence>MREEDEMMKFVAYRAELKKALERVGEQMDYIEASGIVEHGGDEPRKRIGLSLPYSVLHMARFLAVMEAELMPASLTLWNNAETSGRRNAALHARLERQARRYLETRIENLLFDELNRLYARVVGDNSGKKDASGSS</sequence>
<gene>
    <name evidence="1" type="ORF">SAMN04488526_2563</name>
</gene>
<organism evidence="1 2">
    <name type="scientific">Jannaschia helgolandensis</name>
    <dbReference type="NCBI Taxonomy" id="188906"/>
    <lineage>
        <taxon>Bacteria</taxon>
        <taxon>Pseudomonadati</taxon>
        <taxon>Pseudomonadota</taxon>
        <taxon>Alphaproteobacteria</taxon>
        <taxon>Rhodobacterales</taxon>
        <taxon>Roseobacteraceae</taxon>
        <taxon>Jannaschia</taxon>
    </lineage>
</organism>
<dbReference type="AlphaFoldDB" id="A0A1H7PK69"/>
<keyword evidence="2" id="KW-1185">Reference proteome</keyword>
<protein>
    <submittedName>
        <fullName evidence="1">Uncharacterized protein</fullName>
    </submittedName>
</protein>
<dbReference type="EMBL" id="FNZQ01000004">
    <property type="protein sequence ID" value="SEL35878.1"/>
    <property type="molecule type" value="Genomic_DNA"/>
</dbReference>
<evidence type="ECO:0000313" key="1">
    <source>
        <dbReference type="EMBL" id="SEL35878.1"/>
    </source>
</evidence>
<dbReference type="STRING" id="188906.SAMN04488526_2563"/>
<evidence type="ECO:0000313" key="2">
    <source>
        <dbReference type="Proteomes" id="UP000199283"/>
    </source>
</evidence>